<dbReference type="CDD" id="cd22268">
    <property type="entry name" value="DPBB_RlpA-like"/>
    <property type="match status" value="1"/>
</dbReference>
<dbReference type="InterPro" id="IPR034718">
    <property type="entry name" value="RlpA"/>
</dbReference>
<evidence type="ECO:0000313" key="8">
    <source>
        <dbReference type="Proteomes" id="UP000289411"/>
    </source>
</evidence>
<dbReference type="PANTHER" id="PTHR34183">
    <property type="entry name" value="ENDOLYTIC PEPTIDOGLYCAN TRANSGLYCOSYLASE RLPA"/>
    <property type="match status" value="1"/>
</dbReference>
<evidence type="ECO:0000256" key="4">
    <source>
        <dbReference type="RuleBase" id="RU003495"/>
    </source>
</evidence>
<dbReference type="EMBL" id="QYBC01000008">
    <property type="protein sequence ID" value="RYB05072.1"/>
    <property type="molecule type" value="Genomic_DNA"/>
</dbReference>
<dbReference type="GO" id="GO:0000270">
    <property type="term" value="P:peptidoglycan metabolic process"/>
    <property type="evidence" value="ECO:0007669"/>
    <property type="project" value="UniProtKB-UniRule"/>
</dbReference>
<dbReference type="RefSeq" id="WP_129219311.1">
    <property type="nucleotide sequence ID" value="NZ_QYBC01000008.1"/>
</dbReference>
<evidence type="ECO:0000259" key="6">
    <source>
        <dbReference type="Pfam" id="PF03330"/>
    </source>
</evidence>
<keyword evidence="8" id="KW-1185">Reference proteome</keyword>
<dbReference type="HAMAP" id="MF_02071">
    <property type="entry name" value="RlpA"/>
    <property type="match status" value="1"/>
</dbReference>
<dbReference type="GO" id="GO:0009279">
    <property type="term" value="C:cell outer membrane"/>
    <property type="evidence" value="ECO:0007669"/>
    <property type="project" value="TreeGrafter"/>
</dbReference>
<dbReference type="Pfam" id="PF03330">
    <property type="entry name" value="DPBB_1"/>
    <property type="match status" value="1"/>
</dbReference>
<comment type="function">
    <text evidence="3">Lytic transglycosylase with a strong preference for naked glycan strands that lack stem peptides.</text>
</comment>
<dbReference type="Gene3D" id="2.40.40.10">
    <property type="entry name" value="RlpA-like domain"/>
    <property type="match status" value="1"/>
</dbReference>
<dbReference type="OrthoDB" id="9779128at2"/>
<evidence type="ECO:0000256" key="3">
    <source>
        <dbReference type="HAMAP-Rule" id="MF_02071"/>
    </source>
</evidence>
<dbReference type="GO" id="GO:0008932">
    <property type="term" value="F:lytic endotransglycosylase activity"/>
    <property type="evidence" value="ECO:0007669"/>
    <property type="project" value="UniProtKB-UniRule"/>
</dbReference>
<dbReference type="SUPFAM" id="SSF50685">
    <property type="entry name" value="Barwin-like endoglucanases"/>
    <property type="match status" value="1"/>
</dbReference>
<dbReference type="Proteomes" id="UP000289411">
    <property type="component" value="Unassembled WGS sequence"/>
</dbReference>
<dbReference type="EC" id="4.2.2.-" evidence="3"/>
<sequence>MKPSVAAFPDCCRTLAASHDATAFAPGGALRWGLVAACAVALAGCAGQQVSAPGRVVAGRYFDPILGVWASPRLVEDGQPIPRGGGGYLVGRPYTIGGRTFVPNANPQGYSVVGTASWYGDAFHGRRTANGEVFDKGSISAAHPTLPLPSYVRVTNLKNGRSMIVRVNDRGPYHGGRVMDVSQRVAEALAFKNEGTGQIRIDYVGRASLGGSDDGKLLATLTTDGRPARLDGVGDAVQVADGGLPPPPEGPSPLPNVPARIASLPIFRRGRAVETTLATPVATPWPAPTGPLAPPPRGLAARPIQAPPSRRSVPAGRDPFYRPLFPAAEPRQRITFGGPAGRPDAPRRRDRADPAALKADPDR</sequence>
<feature type="compositionally biased region" description="Pro residues" evidence="5">
    <location>
        <begin position="283"/>
        <end position="297"/>
    </location>
</feature>
<gene>
    <name evidence="3" type="primary">rlpA</name>
    <name evidence="7" type="ORF">D3272_11495</name>
</gene>
<dbReference type="AlphaFoldDB" id="A0A4Q2RC91"/>
<dbReference type="InterPro" id="IPR009009">
    <property type="entry name" value="RlpA-like_DPBB"/>
</dbReference>
<evidence type="ECO:0000256" key="2">
    <source>
        <dbReference type="ARBA" id="ARBA00023316"/>
    </source>
</evidence>
<feature type="region of interest" description="Disordered" evidence="5">
    <location>
        <begin position="281"/>
        <end position="363"/>
    </location>
</feature>
<dbReference type="NCBIfam" id="TIGR00413">
    <property type="entry name" value="rlpA"/>
    <property type="match status" value="1"/>
</dbReference>
<evidence type="ECO:0000256" key="1">
    <source>
        <dbReference type="ARBA" id="ARBA00023239"/>
    </source>
</evidence>
<dbReference type="PANTHER" id="PTHR34183:SF1">
    <property type="entry name" value="ENDOLYTIC PEPTIDOGLYCAN TRANSGLYCOSYLASE RLPA"/>
    <property type="match status" value="1"/>
</dbReference>
<evidence type="ECO:0000256" key="5">
    <source>
        <dbReference type="SAM" id="MobiDB-lite"/>
    </source>
</evidence>
<reference evidence="7 8" key="2">
    <citation type="submission" date="2019-02" db="EMBL/GenBank/DDBJ databases">
        <title>'Lichenibacterium ramalinii' gen. nov. sp. nov., 'Lichenibacterium minor' gen. nov. sp. nov.</title>
        <authorList>
            <person name="Pankratov T."/>
        </authorList>
    </citation>
    <scope>NUCLEOTIDE SEQUENCE [LARGE SCALE GENOMIC DNA]</scope>
    <source>
        <strain evidence="7 8">RmlP001</strain>
    </source>
</reference>
<keyword evidence="1 3" id="KW-0456">Lyase</keyword>
<proteinExistence type="inferred from homology"/>
<protein>
    <recommendedName>
        <fullName evidence="3">Endolytic peptidoglycan transglycosylase RlpA</fullName>
        <ecNumber evidence="3">4.2.2.-</ecNumber>
    </recommendedName>
</protein>
<comment type="similarity">
    <text evidence="3 4">Belongs to the RlpA family.</text>
</comment>
<accession>A0A4Q2RC91</accession>
<dbReference type="GO" id="GO:0071555">
    <property type="term" value="P:cell wall organization"/>
    <property type="evidence" value="ECO:0007669"/>
    <property type="project" value="UniProtKB-KW"/>
</dbReference>
<comment type="caution">
    <text evidence="7">The sequence shown here is derived from an EMBL/GenBank/DDBJ whole genome shotgun (WGS) entry which is preliminary data.</text>
</comment>
<organism evidence="7 8">
    <name type="scientific">Lichenibacterium ramalinae</name>
    <dbReference type="NCBI Taxonomy" id="2316527"/>
    <lineage>
        <taxon>Bacteria</taxon>
        <taxon>Pseudomonadati</taxon>
        <taxon>Pseudomonadota</taxon>
        <taxon>Alphaproteobacteria</taxon>
        <taxon>Hyphomicrobiales</taxon>
        <taxon>Lichenihabitantaceae</taxon>
        <taxon>Lichenibacterium</taxon>
    </lineage>
</organism>
<reference evidence="7 8" key="1">
    <citation type="submission" date="2018-09" db="EMBL/GenBank/DDBJ databases">
        <authorList>
            <person name="Grouzdev D.S."/>
            <person name="Krutkina M.S."/>
        </authorList>
    </citation>
    <scope>NUCLEOTIDE SEQUENCE [LARGE SCALE GENOMIC DNA]</scope>
    <source>
        <strain evidence="7 8">RmlP001</strain>
    </source>
</reference>
<feature type="domain" description="RlpA-like protein double-psi beta-barrel" evidence="6">
    <location>
        <begin position="113"/>
        <end position="200"/>
    </location>
</feature>
<keyword evidence="2 3" id="KW-0961">Cell wall biogenesis/degradation</keyword>
<dbReference type="InterPro" id="IPR012997">
    <property type="entry name" value="RplA"/>
</dbReference>
<feature type="compositionally biased region" description="Basic and acidic residues" evidence="5">
    <location>
        <begin position="344"/>
        <end position="363"/>
    </location>
</feature>
<evidence type="ECO:0000313" key="7">
    <source>
        <dbReference type="EMBL" id="RYB05072.1"/>
    </source>
</evidence>
<name>A0A4Q2RC91_9HYPH</name>
<dbReference type="InterPro" id="IPR036908">
    <property type="entry name" value="RlpA-like_sf"/>
</dbReference>